<dbReference type="InterPro" id="IPR011012">
    <property type="entry name" value="Longin-like_dom_sf"/>
</dbReference>
<accession>A5DI41</accession>
<evidence type="ECO:0000256" key="5">
    <source>
        <dbReference type="PIRNR" id="PIRNR005992"/>
    </source>
</evidence>
<gene>
    <name evidence="7" type="ORF">PGUG_02942</name>
</gene>
<protein>
    <recommendedName>
        <fullName evidence="6">MHD domain-containing protein</fullName>
    </recommendedName>
</protein>
<dbReference type="STRING" id="294746.A5DI41"/>
<evidence type="ECO:0000313" key="8">
    <source>
        <dbReference type="Proteomes" id="UP000001997"/>
    </source>
</evidence>
<dbReference type="GO" id="GO:0030131">
    <property type="term" value="C:clathrin adaptor complex"/>
    <property type="evidence" value="ECO:0007669"/>
    <property type="project" value="UniProtKB-UniRule"/>
</dbReference>
<dbReference type="CDD" id="cd09252">
    <property type="entry name" value="AP-3_Mu3_Cterm"/>
    <property type="match status" value="1"/>
</dbReference>
<keyword evidence="4" id="KW-0472">Membrane</keyword>
<dbReference type="GO" id="GO:0006886">
    <property type="term" value="P:intracellular protein transport"/>
    <property type="evidence" value="ECO:0007669"/>
    <property type="project" value="UniProtKB-UniRule"/>
</dbReference>
<dbReference type="Gene3D" id="2.60.40.1170">
    <property type="entry name" value="Mu homology domain, subdomain B"/>
    <property type="match status" value="2"/>
</dbReference>
<evidence type="ECO:0000256" key="3">
    <source>
        <dbReference type="ARBA" id="ARBA00022927"/>
    </source>
</evidence>
<dbReference type="GO" id="GO:0012505">
    <property type="term" value="C:endomembrane system"/>
    <property type="evidence" value="ECO:0007669"/>
    <property type="project" value="UniProtKB-SubCell"/>
</dbReference>
<proteinExistence type="inferred from homology"/>
<evidence type="ECO:0000256" key="4">
    <source>
        <dbReference type="ARBA" id="ARBA00023136"/>
    </source>
</evidence>
<evidence type="ECO:0000313" key="7">
    <source>
        <dbReference type="EMBL" id="EDK38844.2"/>
    </source>
</evidence>
<dbReference type="GeneID" id="5127047"/>
<dbReference type="InParanoid" id="A5DI41"/>
<feature type="domain" description="MHD" evidence="6">
    <location>
        <begin position="225"/>
        <end position="483"/>
    </location>
</feature>
<dbReference type="PRINTS" id="PR00314">
    <property type="entry name" value="CLATHRINADPT"/>
</dbReference>
<dbReference type="Gene3D" id="3.30.450.60">
    <property type="match status" value="1"/>
</dbReference>
<dbReference type="AlphaFoldDB" id="A5DI41"/>
<reference evidence="7 8" key="1">
    <citation type="journal article" date="2009" name="Nature">
        <title>Evolution of pathogenicity and sexual reproduction in eight Candida genomes.</title>
        <authorList>
            <person name="Butler G."/>
            <person name="Rasmussen M.D."/>
            <person name="Lin M.F."/>
            <person name="Santos M.A."/>
            <person name="Sakthikumar S."/>
            <person name="Munro C.A."/>
            <person name="Rheinbay E."/>
            <person name="Grabherr M."/>
            <person name="Forche A."/>
            <person name="Reedy J.L."/>
            <person name="Agrafioti I."/>
            <person name="Arnaud M.B."/>
            <person name="Bates S."/>
            <person name="Brown A.J."/>
            <person name="Brunke S."/>
            <person name="Costanzo M.C."/>
            <person name="Fitzpatrick D.A."/>
            <person name="de Groot P.W."/>
            <person name="Harris D."/>
            <person name="Hoyer L.L."/>
            <person name="Hube B."/>
            <person name="Klis F.M."/>
            <person name="Kodira C."/>
            <person name="Lennard N."/>
            <person name="Logue M.E."/>
            <person name="Martin R."/>
            <person name="Neiman A.M."/>
            <person name="Nikolaou E."/>
            <person name="Quail M.A."/>
            <person name="Quinn J."/>
            <person name="Santos M.C."/>
            <person name="Schmitzberger F.F."/>
            <person name="Sherlock G."/>
            <person name="Shah P."/>
            <person name="Silverstein K.A."/>
            <person name="Skrzypek M.S."/>
            <person name="Soll D."/>
            <person name="Staggs R."/>
            <person name="Stansfield I."/>
            <person name="Stumpf M.P."/>
            <person name="Sudbery P.E."/>
            <person name="Srikantha T."/>
            <person name="Zeng Q."/>
            <person name="Berman J."/>
            <person name="Berriman M."/>
            <person name="Heitman J."/>
            <person name="Gow N.A."/>
            <person name="Lorenz M.C."/>
            <person name="Birren B.W."/>
            <person name="Kellis M."/>
            <person name="Cuomo C.A."/>
        </authorList>
    </citation>
    <scope>NUCLEOTIDE SEQUENCE [LARGE SCALE GENOMIC DNA]</scope>
    <source>
        <strain evidence="8">ATCC 6260 / CBS 566 / DSM 6381 / JCM 1539 / NBRC 10279 / NRRL Y-324</strain>
    </source>
</reference>
<comment type="subcellular location">
    <subcellularLocation>
        <location evidence="1">Endomembrane system</location>
    </subcellularLocation>
</comment>
<keyword evidence="8" id="KW-1185">Reference proteome</keyword>
<keyword evidence="3 5" id="KW-0653">Protein transport</keyword>
<dbReference type="GO" id="GO:0016192">
    <property type="term" value="P:vesicle-mediated transport"/>
    <property type="evidence" value="ECO:0007669"/>
    <property type="project" value="InterPro"/>
</dbReference>
<evidence type="ECO:0000256" key="1">
    <source>
        <dbReference type="ARBA" id="ARBA00004308"/>
    </source>
</evidence>
<dbReference type="InterPro" id="IPR028565">
    <property type="entry name" value="MHD"/>
</dbReference>
<comment type="similarity">
    <text evidence="5">Belongs to the adaptor complexes medium subunit family.</text>
</comment>
<dbReference type="PROSITE" id="PS51072">
    <property type="entry name" value="MHD"/>
    <property type="match status" value="1"/>
</dbReference>
<dbReference type="PANTHER" id="PTHR10529">
    <property type="entry name" value="AP COMPLEX SUBUNIT MU"/>
    <property type="match status" value="1"/>
</dbReference>
<organism evidence="7 8">
    <name type="scientific">Meyerozyma guilliermondii (strain ATCC 6260 / CBS 566 / DSM 6381 / JCM 1539 / NBRC 10279 / NRRL Y-324)</name>
    <name type="common">Yeast</name>
    <name type="synonym">Candida guilliermondii</name>
    <dbReference type="NCBI Taxonomy" id="294746"/>
    <lineage>
        <taxon>Eukaryota</taxon>
        <taxon>Fungi</taxon>
        <taxon>Dikarya</taxon>
        <taxon>Ascomycota</taxon>
        <taxon>Saccharomycotina</taxon>
        <taxon>Pichiomycetes</taxon>
        <taxon>Debaryomycetaceae</taxon>
        <taxon>Meyerozyma</taxon>
    </lineage>
</organism>
<keyword evidence="2 5" id="KW-0813">Transport</keyword>
<dbReference type="eggNOG" id="KOG2740">
    <property type="taxonomic scope" value="Eukaryota"/>
</dbReference>
<dbReference type="KEGG" id="pgu:PGUG_02942"/>
<dbReference type="OMA" id="LNEMCDG"/>
<dbReference type="EMBL" id="CH408157">
    <property type="protein sequence ID" value="EDK38844.2"/>
    <property type="molecule type" value="Genomic_DNA"/>
</dbReference>
<dbReference type="InterPro" id="IPR001392">
    <property type="entry name" value="Clathrin_mu"/>
</dbReference>
<sequence length="486" mass="53564">MIESVFITDRAGKLVFQYLQSPASQSFSSLANIIGQNQDSEPIGSSESSILELNSDYNCCSKWNSSTCIRLICSKRPVYNPAIPFELLDRMFEAFESYLGSPLTSTKIEASTDLVTVITNEMIESTIPVQTDINMLQTVASLESLFSKILSIGSSLANAAMPSKPTRGPIKSVISAPESPANEATIPWRRPNVRHTNNSMYVDVDEKINVILKAVPRKGRKLASSAKRFDSAFYSATQLETSNISLVPVSGTISGSLHFNSQLSGIPHIQLYLRGARDLVDLPQFHRCIKLDTWASSPGTLSFIPPDGRSTLMDYTIDLGDHPGNLGFINIDFQQGLGTYEDEFEIKLYCHEVKAVENLIVEVIRDGQDNRGFSSHRITHGDFSNKNDNTGVWNIRSLNAGVPCIFRGSIGKRNPDEDNEETKSEKPPTFPVYLKLSYTAKGAVPSGLKVESLKIVSSKGLSDSVKPYKGVKYITSTGDYIVRTHR</sequence>
<evidence type="ECO:0000259" key="6">
    <source>
        <dbReference type="PROSITE" id="PS51072"/>
    </source>
</evidence>
<dbReference type="RefSeq" id="XP_001485213.2">
    <property type="nucleotide sequence ID" value="XM_001485163.1"/>
</dbReference>
<dbReference type="SUPFAM" id="SSF49447">
    <property type="entry name" value="Second domain of Mu2 adaptin subunit (ap50) of ap2 adaptor"/>
    <property type="match status" value="1"/>
</dbReference>
<dbReference type="InterPro" id="IPR036168">
    <property type="entry name" value="AP2_Mu_C_sf"/>
</dbReference>
<dbReference type="FunCoup" id="A5DI41">
    <property type="interactions" value="134"/>
</dbReference>
<dbReference type="InterPro" id="IPR050431">
    <property type="entry name" value="Adaptor_comp_med_subunit"/>
</dbReference>
<dbReference type="Pfam" id="PF00928">
    <property type="entry name" value="Adap_comp_sub"/>
    <property type="match status" value="1"/>
</dbReference>
<dbReference type="OrthoDB" id="870at2759"/>
<evidence type="ECO:0000256" key="2">
    <source>
        <dbReference type="ARBA" id="ARBA00022448"/>
    </source>
</evidence>
<dbReference type="SUPFAM" id="SSF64356">
    <property type="entry name" value="SNARE-like"/>
    <property type="match status" value="1"/>
</dbReference>
<dbReference type="Proteomes" id="UP000001997">
    <property type="component" value="Unassembled WGS sequence"/>
</dbReference>
<dbReference type="PIRSF" id="PIRSF005992">
    <property type="entry name" value="Clathrin_mu"/>
    <property type="match status" value="1"/>
</dbReference>
<dbReference type="HOGENOM" id="CLU_026449_1_0_1"/>
<name>A5DI41_PICGU</name>
<dbReference type="VEuPathDB" id="FungiDB:PGUG_02942"/>